<gene>
    <name evidence="1" type="ORF">SE18_08665</name>
</gene>
<keyword evidence="2" id="KW-1185">Reference proteome</keyword>
<name>A0A0P6YZW4_9CHLR</name>
<accession>A0A0P6YZW4</accession>
<dbReference type="AlphaFoldDB" id="A0A0P6YZW4"/>
<reference evidence="1 2" key="1">
    <citation type="submission" date="2015-07" db="EMBL/GenBank/DDBJ databases">
        <title>Whole genome sequence of Herpetosiphon geysericola DSM 7119.</title>
        <authorList>
            <person name="Hemp J."/>
            <person name="Ward L.M."/>
            <person name="Pace L.A."/>
            <person name="Fischer W.W."/>
        </authorList>
    </citation>
    <scope>NUCLEOTIDE SEQUENCE [LARGE SCALE GENOMIC DNA]</scope>
    <source>
        <strain evidence="1 2">DSM 7119</strain>
    </source>
</reference>
<dbReference type="EMBL" id="LGKP01000014">
    <property type="protein sequence ID" value="KPL90014.1"/>
    <property type="molecule type" value="Genomic_DNA"/>
</dbReference>
<proteinExistence type="predicted"/>
<organism evidence="1 2">
    <name type="scientific">Herpetosiphon geysericola</name>
    <dbReference type="NCBI Taxonomy" id="70996"/>
    <lineage>
        <taxon>Bacteria</taxon>
        <taxon>Bacillati</taxon>
        <taxon>Chloroflexota</taxon>
        <taxon>Chloroflexia</taxon>
        <taxon>Herpetosiphonales</taxon>
        <taxon>Herpetosiphonaceae</taxon>
        <taxon>Herpetosiphon</taxon>
    </lineage>
</organism>
<dbReference type="STRING" id="70996.SE18_08665"/>
<comment type="caution">
    <text evidence="1">The sequence shown here is derived from an EMBL/GenBank/DDBJ whole genome shotgun (WGS) entry which is preliminary data.</text>
</comment>
<dbReference type="Proteomes" id="UP000050277">
    <property type="component" value="Unassembled WGS sequence"/>
</dbReference>
<protein>
    <submittedName>
        <fullName evidence="1">Uncharacterized protein</fullName>
    </submittedName>
</protein>
<evidence type="ECO:0000313" key="2">
    <source>
        <dbReference type="Proteomes" id="UP000050277"/>
    </source>
</evidence>
<sequence length="69" mass="7710">MIELTAVRIFSAQDSDFNKAAAEVVHQFNTWLMNHTNAEIVSTSASHAALPESENTEDEHTYSVLVVYK</sequence>
<evidence type="ECO:0000313" key="1">
    <source>
        <dbReference type="EMBL" id="KPL90014.1"/>
    </source>
</evidence>